<dbReference type="EMBL" id="MBFE02000003">
    <property type="protein sequence ID" value="MUO41358.1"/>
    <property type="molecule type" value="Genomic_DNA"/>
</dbReference>
<sequence>MNLVAKPFPQTITQAQGQFLEGLSPLSVVKTCLERIQEQNDKLGAMIFIARAEALEEAQKAEAAIRAGKRIGPLHGIPVAIKDMIDVRGWQTTGGSHLLHGDHAVNDARCVANLRSAGAIIIGKSNLHELTAGNHDNPWYGKVVNPLDAERGTGGTSSGSAAAVAAGFCIAAIGTDTGGSNRSTAAATGLVGFKPTNGVIDPTGTMPTAPTFDTIGPIARNVADARLLHYAMAGIDTPEKRRVSVAGMRIGLCPDLYAAAVDPAIATAHDAFLALARRAGAQIQVLPFRFAREVREAGLTILVYEFTAFYGPLVEAHPGRVGAAVLAFLSNGALISEAAYRSALAYQAQIQGEFHRLLSEVDVLLTPVVPGLAPRLSDEQTAVGNDFMPYGLAGGHFRRWANFFGVPALAMPVPMAGALPASIQITTPRNTENYLFSVCEALSRLETGSTC</sequence>
<evidence type="ECO:0000313" key="2">
    <source>
        <dbReference type="EMBL" id="MUO41358.1"/>
    </source>
</evidence>
<dbReference type="InterPro" id="IPR036928">
    <property type="entry name" value="AS_sf"/>
</dbReference>
<protein>
    <submittedName>
        <fullName evidence="3">Amidase</fullName>
    </submittedName>
</protein>
<feature type="domain" description="Amidase" evidence="1">
    <location>
        <begin position="28"/>
        <end position="435"/>
    </location>
</feature>
<evidence type="ECO:0000313" key="5">
    <source>
        <dbReference type="Proteomes" id="UP000179536"/>
    </source>
</evidence>
<dbReference type="SUPFAM" id="SSF75304">
    <property type="entry name" value="Amidase signature (AS) enzymes"/>
    <property type="match status" value="1"/>
</dbReference>
<dbReference type="PANTHER" id="PTHR11895">
    <property type="entry name" value="TRANSAMIDASE"/>
    <property type="match status" value="1"/>
</dbReference>
<accession>A0ABD6H3M8</accession>
<gene>
    <name evidence="3" type="ORF">BBK91_003640</name>
    <name evidence="2" type="ORF">BBL17_006120</name>
</gene>
<organism evidence="3 5">
    <name type="scientific">Agrobacterium vitis</name>
    <name type="common">Rhizobium vitis</name>
    <dbReference type="NCBI Taxonomy" id="373"/>
    <lineage>
        <taxon>Bacteria</taxon>
        <taxon>Pseudomonadati</taxon>
        <taxon>Pseudomonadota</taxon>
        <taxon>Alphaproteobacteria</taxon>
        <taxon>Hyphomicrobiales</taxon>
        <taxon>Rhizobiaceae</taxon>
        <taxon>Rhizobium/Agrobacterium group</taxon>
        <taxon>Agrobacterium</taxon>
    </lineage>
</organism>
<proteinExistence type="predicted"/>
<dbReference type="Proteomes" id="UP000179536">
    <property type="component" value="Unassembled WGS sequence"/>
</dbReference>
<evidence type="ECO:0000313" key="4">
    <source>
        <dbReference type="Proteomes" id="UP000179454"/>
    </source>
</evidence>
<comment type="caution">
    <text evidence="3">The sequence shown here is derived from an EMBL/GenBank/DDBJ whole genome shotgun (WGS) entry which is preliminary data.</text>
</comment>
<dbReference type="Pfam" id="PF01425">
    <property type="entry name" value="Amidase"/>
    <property type="match status" value="1"/>
</dbReference>
<dbReference type="PANTHER" id="PTHR11895:SF176">
    <property type="entry name" value="AMIDASE AMID-RELATED"/>
    <property type="match status" value="1"/>
</dbReference>
<evidence type="ECO:0000259" key="1">
    <source>
        <dbReference type="Pfam" id="PF01425"/>
    </source>
</evidence>
<name>A0ABD6H3M8_AGRVI</name>
<dbReference type="AlphaFoldDB" id="A0ABD6H3M8"/>
<dbReference type="Proteomes" id="UP000179454">
    <property type="component" value="Unassembled WGS sequence"/>
</dbReference>
<keyword evidence="4" id="KW-1185">Reference proteome</keyword>
<reference evidence="4 5" key="1">
    <citation type="submission" date="2019-11" db="EMBL/GenBank/DDBJ databases">
        <title>Whole-genome sequencing of Allorhizobium vitis.</title>
        <authorList>
            <person name="Gan H.M."/>
            <person name="Savka M.A."/>
        </authorList>
    </citation>
    <scope>NUCLEOTIDE SEQUENCE [LARGE SCALE GENOMIC DNA]</scope>
    <source>
        <strain evidence="3 5">RF2/1</strain>
        <strain evidence="2 4">T1/7</strain>
    </source>
</reference>
<dbReference type="InterPro" id="IPR000120">
    <property type="entry name" value="Amidase"/>
</dbReference>
<dbReference type="Gene3D" id="3.90.1300.10">
    <property type="entry name" value="Amidase signature (AS) domain"/>
    <property type="match status" value="1"/>
</dbReference>
<dbReference type="InterPro" id="IPR023631">
    <property type="entry name" value="Amidase_dom"/>
</dbReference>
<evidence type="ECO:0000313" key="3">
    <source>
        <dbReference type="EMBL" id="MUP08962.1"/>
    </source>
</evidence>
<dbReference type="EMBL" id="MBFA02000002">
    <property type="protein sequence ID" value="MUP08962.1"/>
    <property type="molecule type" value="Genomic_DNA"/>
</dbReference>